<dbReference type="GO" id="GO:0016491">
    <property type="term" value="F:oxidoreductase activity"/>
    <property type="evidence" value="ECO:0007669"/>
    <property type="project" value="UniProtKB-KW"/>
</dbReference>
<dbReference type="InterPro" id="IPR006311">
    <property type="entry name" value="TAT_signal"/>
</dbReference>
<dbReference type="InterPro" id="IPR000262">
    <property type="entry name" value="FMN-dep_DH"/>
</dbReference>
<dbReference type="Pfam" id="PF01070">
    <property type="entry name" value="FMN_dh"/>
    <property type="match status" value="1"/>
</dbReference>
<evidence type="ECO:0000259" key="4">
    <source>
        <dbReference type="PROSITE" id="PS51349"/>
    </source>
</evidence>
<keyword evidence="2" id="KW-0560">Oxidoreductase</keyword>
<reference evidence="5" key="1">
    <citation type="submission" date="2018-05" db="EMBL/GenBank/DDBJ databases">
        <authorList>
            <person name="Lanie J.A."/>
            <person name="Ng W.-L."/>
            <person name="Kazmierczak K.M."/>
            <person name="Andrzejewski T.M."/>
            <person name="Davidsen T.M."/>
            <person name="Wayne K.J."/>
            <person name="Tettelin H."/>
            <person name="Glass J.I."/>
            <person name="Rusch D."/>
            <person name="Podicherti R."/>
            <person name="Tsui H.-C.T."/>
            <person name="Winkler M.E."/>
        </authorList>
    </citation>
    <scope>NUCLEOTIDE SEQUENCE</scope>
</reference>
<dbReference type="Gene3D" id="3.20.20.70">
    <property type="entry name" value="Aldolase class I"/>
    <property type="match status" value="1"/>
</dbReference>
<dbReference type="AlphaFoldDB" id="A0A381YHA2"/>
<evidence type="ECO:0000256" key="2">
    <source>
        <dbReference type="ARBA" id="ARBA00023002"/>
    </source>
</evidence>
<evidence type="ECO:0000313" key="5">
    <source>
        <dbReference type="EMBL" id="SVA76476.1"/>
    </source>
</evidence>
<dbReference type="InterPro" id="IPR012133">
    <property type="entry name" value="Alpha-hydoxy_acid_DH_FMN"/>
</dbReference>
<dbReference type="PANTHER" id="PTHR10578:SF149">
    <property type="entry name" value="2-HYDROXYACID OXIDASE 2"/>
    <property type="match status" value="1"/>
</dbReference>
<dbReference type="CDD" id="cd02809">
    <property type="entry name" value="alpha_hydroxyacid_oxid_FMN"/>
    <property type="match status" value="1"/>
</dbReference>
<protein>
    <recommendedName>
        <fullName evidence="4">FMN hydroxy acid dehydrogenase domain-containing protein</fullName>
    </recommendedName>
</protein>
<gene>
    <name evidence="5" type="ORF">METZ01_LOCUS129330</name>
</gene>
<dbReference type="PANTHER" id="PTHR10578">
    <property type="entry name" value="S -2-HYDROXY-ACID OXIDASE-RELATED"/>
    <property type="match status" value="1"/>
</dbReference>
<dbReference type="InterPro" id="IPR037396">
    <property type="entry name" value="FMN_HAD"/>
</dbReference>
<evidence type="ECO:0000256" key="1">
    <source>
        <dbReference type="ARBA" id="ARBA00001917"/>
    </source>
</evidence>
<dbReference type="PROSITE" id="PS51349">
    <property type="entry name" value="FMN_HYDROXY_ACID_DH_2"/>
    <property type="match status" value="1"/>
</dbReference>
<accession>A0A381YHA2</accession>
<name>A0A381YHA2_9ZZZZ</name>
<dbReference type="EMBL" id="UINC01018248">
    <property type="protein sequence ID" value="SVA76476.1"/>
    <property type="molecule type" value="Genomic_DNA"/>
</dbReference>
<feature type="domain" description="FMN hydroxy acid dehydrogenase" evidence="4">
    <location>
        <begin position="103"/>
        <end position="464"/>
    </location>
</feature>
<sequence>MTGRGSRNWPAHRHANRRQFFKLLAASPLLGLAASGLPASWQEALARESRRLPAGARSTIRRCADCGAEMGMPSMGAGGQGLQNPVLPPQNAQEDQLTGQIVETPDDAINVWDFERVAHANNLAQHWDYLHMGVDDYETRRANREGFQRLMLRPRRLGDEPATRLDMSVELFGRQWESPLFLCPVASLEAYHTQGESGAARAAQARGILQMQSHQSSQSYDDIAEARGEPHWFQIYTVPDWNVNQRVIDRVASAGCPALVWTIDLLGGSNRELQRRTLAGEGTDALVCQSCHNHRPDYQRPMRAGLEGPAGPRPPYTWDYVKRMKDASDMKLILKGIVTAEEAELAVEHGADGIFVSNHGGRAVNSLWSSIDALPEVVNAVRGRVPVFIDSGVRRGTDIFKALALGADAVGIGRPYVWGLNAFGEDGVDKVIQLMLNEFRIAMRQTRTSNVEQITSRFVMEGKNPIMMRRNEFGFGL</sequence>
<evidence type="ECO:0000256" key="3">
    <source>
        <dbReference type="ARBA" id="ARBA00024042"/>
    </source>
</evidence>
<proteinExistence type="inferred from homology"/>
<dbReference type="GO" id="GO:0010181">
    <property type="term" value="F:FMN binding"/>
    <property type="evidence" value="ECO:0007669"/>
    <property type="project" value="InterPro"/>
</dbReference>
<comment type="similarity">
    <text evidence="3">Belongs to the FMN-dependent alpha-hydroxy acid dehydrogenase family.</text>
</comment>
<dbReference type="InterPro" id="IPR013785">
    <property type="entry name" value="Aldolase_TIM"/>
</dbReference>
<dbReference type="SUPFAM" id="SSF51395">
    <property type="entry name" value="FMN-linked oxidoreductases"/>
    <property type="match status" value="1"/>
</dbReference>
<organism evidence="5">
    <name type="scientific">marine metagenome</name>
    <dbReference type="NCBI Taxonomy" id="408172"/>
    <lineage>
        <taxon>unclassified sequences</taxon>
        <taxon>metagenomes</taxon>
        <taxon>ecological metagenomes</taxon>
    </lineage>
</organism>
<dbReference type="PROSITE" id="PS51318">
    <property type="entry name" value="TAT"/>
    <property type="match status" value="1"/>
</dbReference>
<comment type="cofactor">
    <cofactor evidence="1">
        <name>FMN</name>
        <dbReference type="ChEBI" id="CHEBI:58210"/>
    </cofactor>
</comment>